<dbReference type="SUPFAM" id="SSF46689">
    <property type="entry name" value="Homeodomain-like"/>
    <property type="match status" value="1"/>
</dbReference>
<gene>
    <name evidence="2" type="ORF">LTR97_010809</name>
</gene>
<name>A0AAN7VN81_9PEZI</name>
<evidence type="ECO:0000256" key="1">
    <source>
        <dbReference type="SAM" id="MobiDB-lite"/>
    </source>
</evidence>
<evidence type="ECO:0000313" key="3">
    <source>
        <dbReference type="Proteomes" id="UP001310594"/>
    </source>
</evidence>
<feature type="region of interest" description="Disordered" evidence="1">
    <location>
        <begin position="254"/>
        <end position="275"/>
    </location>
</feature>
<comment type="caution">
    <text evidence="2">The sequence shown here is derived from an EMBL/GenBank/DDBJ whole genome shotgun (WGS) entry which is preliminary data.</text>
</comment>
<feature type="compositionally biased region" description="Polar residues" evidence="1">
    <location>
        <begin position="174"/>
        <end position="194"/>
    </location>
</feature>
<reference evidence="2" key="1">
    <citation type="submission" date="2023-08" db="EMBL/GenBank/DDBJ databases">
        <title>Black Yeasts Isolated from many extreme environments.</title>
        <authorList>
            <person name="Coleine C."/>
            <person name="Stajich J.E."/>
            <person name="Selbmann L."/>
        </authorList>
    </citation>
    <scope>NUCLEOTIDE SEQUENCE</scope>
    <source>
        <strain evidence="2">CCFEE 5810</strain>
    </source>
</reference>
<sequence length="302" mass="34560">MPGAGKQAPEVQARIRELLEAGFDPTTIHKKLKVGRSSIYRMKRCLEEHGTAYMPSELNKKNGRPKVLTAEQELEVRDWLRNPPNRTRYLDDLVWLIHDRFGTVCSTTTMSKLKRKWMRVIEAEETGHPLDASIREQVLETHPDLPILQAGATDRVPMTEGELEEYRRLWRTSGTSRVRAPRSTQPPQAPSSATEDGVPYPPPPPEEGEDGVMEERLLSLPEALRRQQVMAEHEQQQVIERQRQQQVPWPELPNHRQQQHHGVEGMTTAQQQATDPRLQQLPLEPYYGVPAYGPGMQRELAS</sequence>
<protein>
    <submittedName>
        <fullName evidence="2">Uncharacterized protein</fullName>
    </submittedName>
</protein>
<organism evidence="2 3">
    <name type="scientific">Elasticomyces elasticus</name>
    <dbReference type="NCBI Taxonomy" id="574655"/>
    <lineage>
        <taxon>Eukaryota</taxon>
        <taxon>Fungi</taxon>
        <taxon>Dikarya</taxon>
        <taxon>Ascomycota</taxon>
        <taxon>Pezizomycotina</taxon>
        <taxon>Dothideomycetes</taxon>
        <taxon>Dothideomycetidae</taxon>
        <taxon>Mycosphaerellales</taxon>
        <taxon>Teratosphaeriaceae</taxon>
        <taxon>Elasticomyces</taxon>
    </lineage>
</organism>
<feature type="region of interest" description="Disordered" evidence="1">
    <location>
        <begin position="174"/>
        <end position="212"/>
    </location>
</feature>
<dbReference type="Proteomes" id="UP001310594">
    <property type="component" value="Unassembled WGS sequence"/>
</dbReference>
<dbReference type="EMBL" id="JAVRQU010000019">
    <property type="protein sequence ID" value="KAK5692500.1"/>
    <property type="molecule type" value="Genomic_DNA"/>
</dbReference>
<proteinExistence type="predicted"/>
<dbReference type="AlphaFoldDB" id="A0AAN7VN81"/>
<accession>A0AAN7VN81</accession>
<evidence type="ECO:0000313" key="2">
    <source>
        <dbReference type="EMBL" id="KAK5692500.1"/>
    </source>
</evidence>
<dbReference type="InterPro" id="IPR009057">
    <property type="entry name" value="Homeodomain-like_sf"/>
</dbReference>